<dbReference type="STRING" id="1121883.SAMN02745226_00461"/>
<feature type="transmembrane region" description="Helical" evidence="7">
    <location>
        <begin position="73"/>
        <end position="97"/>
    </location>
</feature>
<dbReference type="GO" id="GO:0015109">
    <property type="term" value="F:chromate transmembrane transporter activity"/>
    <property type="evidence" value="ECO:0007669"/>
    <property type="project" value="InterPro"/>
</dbReference>
<dbReference type="AlphaFoldDB" id="A0A1M7S4F0"/>
<gene>
    <name evidence="8" type="ORF">SAMN02745226_00461</name>
</gene>
<evidence type="ECO:0000256" key="4">
    <source>
        <dbReference type="ARBA" id="ARBA00022692"/>
    </source>
</evidence>
<dbReference type="Pfam" id="PF02417">
    <property type="entry name" value="Chromate_transp"/>
    <property type="match status" value="1"/>
</dbReference>
<dbReference type="EMBL" id="FRDJ01000002">
    <property type="protein sequence ID" value="SHN53321.1"/>
    <property type="molecule type" value="Genomic_DNA"/>
</dbReference>
<evidence type="ECO:0000313" key="8">
    <source>
        <dbReference type="EMBL" id="SHN53321.1"/>
    </source>
</evidence>
<evidence type="ECO:0000256" key="7">
    <source>
        <dbReference type="SAM" id="Phobius"/>
    </source>
</evidence>
<keyword evidence="6 7" id="KW-0472">Membrane</keyword>
<dbReference type="InterPro" id="IPR052518">
    <property type="entry name" value="CHR_Transporter"/>
</dbReference>
<feature type="transmembrane region" description="Helical" evidence="7">
    <location>
        <begin position="118"/>
        <end position="149"/>
    </location>
</feature>
<evidence type="ECO:0000256" key="5">
    <source>
        <dbReference type="ARBA" id="ARBA00022989"/>
    </source>
</evidence>
<name>A0A1M7S4F0_FERGO</name>
<accession>A0A1M7S4F0</accession>
<dbReference type="OrthoDB" id="9788907at2"/>
<keyword evidence="5 7" id="KW-1133">Transmembrane helix</keyword>
<keyword evidence="4 7" id="KW-0812">Transmembrane</keyword>
<evidence type="ECO:0000256" key="3">
    <source>
        <dbReference type="ARBA" id="ARBA00022475"/>
    </source>
</evidence>
<keyword evidence="3" id="KW-1003">Cell membrane</keyword>
<dbReference type="Proteomes" id="UP000184207">
    <property type="component" value="Unassembled WGS sequence"/>
</dbReference>
<evidence type="ECO:0000313" key="9">
    <source>
        <dbReference type="Proteomes" id="UP000184207"/>
    </source>
</evidence>
<sequence>MICIKLFTTFLQIGAVSFGGGYSILKTIIHYVVDTNKWLSVEEFNEIVAISQSTPGPIGINAATFVGYKMGGIFGSLVATLSVILVPVISTLTLYLFYRRHSQNTVVQFVISKLKPIVLAMIASAALSFLSSSFGSVTSFIITLLAIFILLYTKIDVVLLLLISGTFGYIFFR</sequence>
<dbReference type="RefSeq" id="WP_072757949.1">
    <property type="nucleotide sequence ID" value="NZ_FRDJ01000002.1"/>
</dbReference>
<protein>
    <submittedName>
        <fullName evidence="8">Chromate transporter</fullName>
    </submittedName>
</protein>
<keyword evidence="9" id="KW-1185">Reference proteome</keyword>
<comment type="similarity">
    <text evidence="2">Belongs to the chromate ion transporter (CHR) (TC 2.A.51) family.</text>
</comment>
<evidence type="ECO:0000256" key="6">
    <source>
        <dbReference type="ARBA" id="ARBA00023136"/>
    </source>
</evidence>
<dbReference type="GO" id="GO:0005886">
    <property type="term" value="C:plasma membrane"/>
    <property type="evidence" value="ECO:0007669"/>
    <property type="project" value="UniProtKB-SubCell"/>
</dbReference>
<dbReference type="InterPro" id="IPR003370">
    <property type="entry name" value="Chromate_transpt"/>
</dbReference>
<evidence type="ECO:0000256" key="2">
    <source>
        <dbReference type="ARBA" id="ARBA00005262"/>
    </source>
</evidence>
<evidence type="ECO:0000256" key="1">
    <source>
        <dbReference type="ARBA" id="ARBA00004651"/>
    </source>
</evidence>
<proteinExistence type="inferred from homology"/>
<dbReference type="PANTHER" id="PTHR43663:SF1">
    <property type="entry name" value="CHROMATE TRANSPORTER"/>
    <property type="match status" value="1"/>
</dbReference>
<reference evidence="9" key="1">
    <citation type="submission" date="2016-12" db="EMBL/GenBank/DDBJ databases">
        <authorList>
            <person name="Varghese N."/>
            <person name="Submissions S."/>
        </authorList>
    </citation>
    <scope>NUCLEOTIDE SEQUENCE [LARGE SCALE GENOMIC DNA]</scope>
    <source>
        <strain evidence="9">DSM 13020</strain>
    </source>
</reference>
<organism evidence="8 9">
    <name type="scientific">Fervidobacterium gondwanense DSM 13020</name>
    <dbReference type="NCBI Taxonomy" id="1121883"/>
    <lineage>
        <taxon>Bacteria</taxon>
        <taxon>Thermotogati</taxon>
        <taxon>Thermotogota</taxon>
        <taxon>Thermotogae</taxon>
        <taxon>Thermotogales</taxon>
        <taxon>Fervidobacteriaceae</taxon>
        <taxon>Fervidobacterium</taxon>
    </lineage>
</organism>
<dbReference type="PANTHER" id="PTHR43663">
    <property type="entry name" value="CHROMATE TRANSPORT PROTEIN-RELATED"/>
    <property type="match status" value="1"/>
</dbReference>
<comment type="subcellular location">
    <subcellularLocation>
        <location evidence="1">Cell membrane</location>
        <topology evidence="1">Multi-pass membrane protein</topology>
    </subcellularLocation>
</comment>